<organism evidence="1 2">
    <name type="scientific">Octopus vulgaris</name>
    <name type="common">Common octopus</name>
    <dbReference type="NCBI Taxonomy" id="6645"/>
    <lineage>
        <taxon>Eukaryota</taxon>
        <taxon>Metazoa</taxon>
        <taxon>Spiralia</taxon>
        <taxon>Lophotrochozoa</taxon>
        <taxon>Mollusca</taxon>
        <taxon>Cephalopoda</taxon>
        <taxon>Coleoidea</taxon>
        <taxon>Octopodiformes</taxon>
        <taxon>Octopoda</taxon>
        <taxon>Incirrata</taxon>
        <taxon>Octopodidae</taxon>
        <taxon>Octopus</taxon>
    </lineage>
</organism>
<name>A0AA36EUU6_OCTVU</name>
<accession>A0AA36EUU6</accession>
<keyword evidence="2" id="KW-1185">Reference proteome</keyword>
<proteinExistence type="predicted"/>
<reference evidence="1" key="1">
    <citation type="submission" date="2023-08" db="EMBL/GenBank/DDBJ databases">
        <authorList>
            <person name="Alioto T."/>
            <person name="Alioto T."/>
            <person name="Gomez Garrido J."/>
        </authorList>
    </citation>
    <scope>NUCLEOTIDE SEQUENCE</scope>
</reference>
<dbReference type="EMBL" id="OX597814">
    <property type="protein sequence ID" value="CAI9714981.1"/>
    <property type="molecule type" value="Genomic_DNA"/>
</dbReference>
<protein>
    <submittedName>
        <fullName evidence="1">Uncharacterized protein</fullName>
    </submittedName>
</protein>
<gene>
    <name evidence="1" type="ORF">OCTVUL_1B000159</name>
</gene>
<dbReference type="Proteomes" id="UP001162480">
    <property type="component" value="Chromosome 1"/>
</dbReference>
<sequence>MSTHSASRSGTSSSTVVCLGELGVGMVVGIGGDTAESDDGDSVAAVVAGVLVAAVGVEREKLLVSFSYSLGRSIFKCLDLTQSLAVAENVVIFLDVAVVDLSLVIVDYVVVVASVAFAVVVAPAATAEVVGL</sequence>
<evidence type="ECO:0000313" key="2">
    <source>
        <dbReference type="Proteomes" id="UP001162480"/>
    </source>
</evidence>
<dbReference type="AlphaFoldDB" id="A0AA36EUU6"/>
<evidence type="ECO:0000313" key="1">
    <source>
        <dbReference type="EMBL" id="CAI9714981.1"/>
    </source>
</evidence>